<reference evidence="2" key="1">
    <citation type="journal article" date="2020" name="mSystems">
        <title>Genome- and Community-Level Interaction Insights into Carbon Utilization and Element Cycling Functions of Hydrothermarchaeota in Hydrothermal Sediment.</title>
        <authorList>
            <person name="Zhou Z."/>
            <person name="Liu Y."/>
            <person name="Xu W."/>
            <person name="Pan J."/>
            <person name="Luo Z.H."/>
            <person name="Li M."/>
        </authorList>
    </citation>
    <scope>NUCLEOTIDE SEQUENCE [LARGE SCALE GENOMIC DNA]</scope>
    <source>
        <strain evidence="2">HyVt-151</strain>
    </source>
</reference>
<dbReference type="EMBL" id="DQYG01000096">
    <property type="protein sequence ID" value="HDD31425.1"/>
    <property type="molecule type" value="Genomic_DNA"/>
</dbReference>
<evidence type="ECO:0000313" key="2">
    <source>
        <dbReference type="EMBL" id="HDD31425.1"/>
    </source>
</evidence>
<proteinExistence type="predicted"/>
<sequence>MIEVVEREYKVGEGTKLKIGNVSGTIKIEGYNGDVIKLRAEKKWGLLGAEPKIKVKKEGNVLVIKAEQKRSFGINIGGSAVNFEILIPKGTEIEKAGTVNGSISIKGVREIVKASAVNGSIVLENCFFEKASTVNGAIKAIFSVIRGDSVISTVNGSIEVYIPRKADVEVKASSVNGKITSEFPGELKSSHGPKSFEAVLGEGRYKIKISTVNGSIAIRAL</sequence>
<gene>
    <name evidence="2" type="ORF">ENF72_02205</name>
</gene>
<dbReference type="AlphaFoldDB" id="A0A7C0Y6H5"/>
<comment type="caution">
    <text evidence="2">The sequence shown here is derived from an EMBL/GenBank/DDBJ whole genome shotgun (WGS) entry which is preliminary data.</text>
</comment>
<organism evidence="2">
    <name type="scientific">Thermococcus litoralis</name>
    <dbReference type="NCBI Taxonomy" id="2265"/>
    <lineage>
        <taxon>Archaea</taxon>
        <taxon>Methanobacteriati</taxon>
        <taxon>Methanobacteriota</taxon>
        <taxon>Thermococci</taxon>
        <taxon>Thermococcales</taxon>
        <taxon>Thermococcaceae</taxon>
        <taxon>Thermococcus</taxon>
    </lineage>
</organism>
<name>A0A7C0Y6H5_THELI</name>
<dbReference type="Gene3D" id="2.160.20.120">
    <property type="match status" value="1"/>
</dbReference>
<dbReference type="Proteomes" id="UP000886210">
    <property type="component" value="Unassembled WGS sequence"/>
</dbReference>
<accession>A0A7C0Y6H5</accession>
<evidence type="ECO:0000259" key="1">
    <source>
        <dbReference type="Pfam" id="PF13349"/>
    </source>
</evidence>
<protein>
    <recommendedName>
        <fullName evidence="1">DUF4097 domain-containing protein</fullName>
    </recommendedName>
</protein>
<dbReference type="Pfam" id="PF13349">
    <property type="entry name" value="DUF4097"/>
    <property type="match status" value="1"/>
</dbReference>
<feature type="domain" description="DUF4097" evidence="1">
    <location>
        <begin position="112"/>
        <end position="218"/>
    </location>
</feature>
<dbReference type="InterPro" id="IPR025164">
    <property type="entry name" value="Toastrack_DUF4097"/>
</dbReference>